<proteinExistence type="predicted"/>
<accession>A0A8H5BXH8</accession>
<gene>
    <name evidence="2" type="ORF">D9619_005745</name>
</gene>
<dbReference type="Proteomes" id="UP000567179">
    <property type="component" value="Unassembled WGS sequence"/>
</dbReference>
<dbReference type="EMBL" id="JAACJJ010000001">
    <property type="protein sequence ID" value="KAF5331143.1"/>
    <property type="molecule type" value="Genomic_DNA"/>
</dbReference>
<comment type="caution">
    <text evidence="2">The sequence shown here is derived from an EMBL/GenBank/DDBJ whole genome shotgun (WGS) entry which is preliminary data.</text>
</comment>
<reference evidence="2 3" key="1">
    <citation type="journal article" date="2020" name="ISME J.">
        <title>Uncovering the hidden diversity of litter-decomposition mechanisms in mushroom-forming fungi.</title>
        <authorList>
            <person name="Floudas D."/>
            <person name="Bentzer J."/>
            <person name="Ahren D."/>
            <person name="Johansson T."/>
            <person name="Persson P."/>
            <person name="Tunlid A."/>
        </authorList>
    </citation>
    <scope>NUCLEOTIDE SEQUENCE [LARGE SCALE GENOMIC DNA]</scope>
    <source>
        <strain evidence="2 3">CBS 101986</strain>
    </source>
</reference>
<sequence>MGNSASKAARKYPTISRKELPSQVSRSGQQVPHVESAAQRGQLAENRRTEAIDKDAGDPDFLANLNRLGPVRVDHHMEPIRQENNQTTRLFDSRAKSELELASATGGTSANRMYASTLSELLDRRKAARNAQELQKLCEEYGIEPSKLESLARFVSSPSINSSTIRPIAGKSEEEGFMATAVWIEPQVGNK</sequence>
<dbReference type="AlphaFoldDB" id="A0A8H5BXH8"/>
<name>A0A8H5BXH8_9AGAR</name>
<protein>
    <submittedName>
        <fullName evidence="2">Uncharacterized protein</fullName>
    </submittedName>
</protein>
<feature type="region of interest" description="Disordered" evidence="1">
    <location>
        <begin position="1"/>
        <end position="59"/>
    </location>
</feature>
<dbReference type="OrthoDB" id="4085451at2759"/>
<evidence type="ECO:0000256" key="1">
    <source>
        <dbReference type="SAM" id="MobiDB-lite"/>
    </source>
</evidence>
<feature type="compositionally biased region" description="Basic and acidic residues" evidence="1">
    <location>
        <begin position="45"/>
        <end position="57"/>
    </location>
</feature>
<organism evidence="2 3">
    <name type="scientific">Psilocybe cf. subviscida</name>
    <dbReference type="NCBI Taxonomy" id="2480587"/>
    <lineage>
        <taxon>Eukaryota</taxon>
        <taxon>Fungi</taxon>
        <taxon>Dikarya</taxon>
        <taxon>Basidiomycota</taxon>
        <taxon>Agaricomycotina</taxon>
        <taxon>Agaricomycetes</taxon>
        <taxon>Agaricomycetidae</taxon>
        <taxon>Agaricales</taxon>
        <taxon>Agaricineae</taxon>
        <taxon>Strophariaceae</taxon>
        <taxon>Psilocybe</taxon>
    </lineage>
</organism>
<evidence type="ECO:0000313" key="3">
    <source>
        <dbReference type="Proteomes" id="UP000567179"/>
    </source>
</evidence>
<evidence type="ECO:0000313" key="2">
    <source>
        <dbReference type="EMBL" id="KAF5331143.1"/>
    </source>
</evidence>
<keyword evidence="3" id="KW-1185">Reference proteome</keyword>